<evidence type="ECO:0000313" key="1">
    <source>
        <dbReference type="EMBL" id="WAJ27074.1"/>
    </source>
</evidence>
<name>A0ACD4NJS5_9HYPH</name>
<sequence length="727" mass="75293">MTPRSLAALAALLLASTAAASAEPVFNRIASFPVTANKPEGADLASPSSAEIVAASADGMTLAYSDSPAGGVGFIDIADPRAPKAGGFVAFEGGEPTSVAFAGETLLVGVNTSESFVSPSGQLAAVNVSTKAVSATCELGGQPDSVAVAPDGSFAAVAIENERDEEVNDGALPQMPAGFLAVLPLSNGAPDCGAIKRVELTGLSGDTPEDPEPEFVDVNADGEIVVTLQENNAIAIVDGKTGAVTAHFSAGAVALENVDTQEDGRIAFTDQIEARPREPDAVKWLGTDRLVIANEGDWKGGTRGFTILTREGTVAWESGPAFEMELARAGHYPEGRSDAKGVEPEGLAVAEFGEERLIFVLFERGSAVGVYRDAAGAAPEFLQLLPSGISPEGAVAISERNLLATANEADLGEDGGARSHVMLYERAEGAAAYPQLVSLDAQNGRPIPWGAISGLSADPAGAEKLFAVSDSVYSAAPTIYAIDASSTPARITRAIPVTRNGAAAEKLDMEGIAADADGTFWIGSEGDPEKEVPHAILHVGADGAILEEIPFPEALTAGQTRFGTEGVAKIGDTLWLAIQRNWKDDPKSAAKLVSYDLETKEWGAVLYPLDAPKGEGWVGLSEMAVKGDHAFFVERDNQIGDKAAIKQITRVALAELQPAPLGGELPTVEKEVVHDLLPELASLTSGYVVDKVEGFAFDAAGTAFVATDNDGVDDSSGETLFFRLPGL</sequence>
<accession>A0ACD4NJS5</accession>
<dbReference type="EMBL" id="CP113520">
    <property type="protein sequence ID" value="WAJ27074.1"/>
    <property type="molecule type" value="Genomic_DNA"/>
</dbReference>
<dbReference type="Proteomes" id="UP001163223">
    <property type="component" value="Chromosome"/>
</dbReference>
<gene>
    <name evidence="1" type="ORF">OXU80_19750</name>
</gene>
<keyword evidence="2" id="KW-1185">Reference proteome</keyword>
<protein>
    <submittedName>
        <fullName evidence="1">Esterase-like activity of phytase family protein</fullName>
    </submittedName>
</protein>
<proteinExistence type="predicted"/>
<evidence type="ECO:0000313" key="2">
    <source>
        <dbReference type="Proteomes" id="UP001163223"/>
    </source>
</evidence>
<organism evidence="1 2">
    <name type="scientific">Antarcticirhabdus aurantiaca</name>
    <dbReference type="NCBI Taxonomy" id="2606717"/>
    <lineage>
        <taxon>Bacteria</taxon>
        <taxon>Pseudomonadati</taxon>
        <taxon>Pseudomonadota</taxon>
        <taxon>Alphaproteobacteria</taxon>
        <taxon>Hyphomicrobiales</taxon>
        <taxon>Aurantimonadaceae</taxon>
        <taxon>Antarcticirhabdus</taxon>
    </lineage>
</organism>
<reference evidence="1" key="1">
    <citation type="submission" date="2022-11" db="EMBL/GenBank/DDBJ databases">
        <title>beta-Carotene-producing bacterium, Jeongeuplla avenae sp. nov., alleviates the salt stress of Arabidopsis seedlings.</title>
        <authorList>
            <person name="Jiang L."/>
            <person name="Lee J."/>
        </authorList>
    </citation>
    <scope>NUCLEOTIDE SEQUENCE</scope>
    <source>
        <strain evidence="1">DY_R2A_6</strain>
    </source>
</reference>